<evidence type="ECO:0000256" key="1">
    <source>
        <dbReference type="SAM" id="MobiDB-lite"/>
    </source>
</evidence>
<proteinExistence type="predicted"/>
<accession>A0A6A0HE31</accession>
<organism evidence="2">
    <name type="scientific">Hyalella azteca</name>
    <name type="common">Amphipod</name>
    <dbReference type="NCBI Taxonomy" id="294128"/>
    <lineage>
        <taxon>Eukaryota</taxon>
        <taxon>Metazoa</taxon>
        <taxon>Ecdysozoa</taxon>
        <taxon>Arthropoda</taxon>
        <taxon>Crustacea</taxon>
        <taxon>Multicrustacea</taxon>
        <taxon>Malacostraca</taxon>
        <taxon>Eumalacostraca</taxon>
        <taxon>Peracarida</taxon>
        <taxon>Amphipoda</taxon>
        <taxon>Senticaudata</taxon>
        <taxon>Talitrida</taxon>
        <taxon>Talitroidea</taxon>
        <taxon>Hyalellidae</taxon>
        <taxon>Hyalella</taxon>
    </lineage>
</organism>
<feature type="region of interest" description="Disordered" evidence="1">
    <location>
        <begin position="47"/>
        <end position="158"/>
    </location>
</feature>
<feature type="compositionally biased region" description="Low complexity" evidence="1">
    <location>
        <begin position="127"/>
        <end position="141"/>
    </location>
</feature>
<sequence>MFYHLLNHAYKKSSVAAVVLLLPIYCFIETNRVVKETSIFTNHTDEKHDRFLPPAQNKPVGENTSPVILNPCLPEPIGTLRPQPSTTTANHYFNQPSGPSTPNPNYQQPKLQTTQTTHNPNNPQPQLPTTQTTNNPNYQQPKLPTPKLPTNQTTNNPN</sequence>
<dbReference type="AlphaFoldDB" id="A0A6A0HE31"/>
<reference evidence="2" key="1">
    <citation type="submission" date="2014-08" db="EMBL/GenBank/DDBJ databases">
        <authorList>
            <person name="Murali S."/>
            <person name="Richards S."/>
            <person name="Bandaranaike D."/>
            <person name="Bellair M."/>
            <person name="Blankenburg K."/>
            <person name="Chao H."/>
            <person name="Dinh H."/>
            <person name="Doddapaneni H."/>
            <person name="Dugan-Rocha S."/>
            <person name="Elkadiri S."/>
            <person name="Gnanaolivu R."/>
            <person name="Hughes D."/>
            <person name="Lee S."/>
            <person name="Li M."/>
            <person name="Ming W."/>
            <person name="Munidasa M."/>
            <person name="Muniz J."/>
            <person name="Nguyen L."/>
            <person name="Osuji N."/>
            <person name="Pu L.-L."/>
            <person name="Puazo M."/>
            <person name="Skinner E."/>
            <person name="Qu C."/>
            <person name="Quiroz J."/>
            <person name="Raj R."/>
            <person name="Weissenberger G."/>
            <person name="Xin Y."/>
            <person name="Zou X."/>
            <person name="Han Y."/>
            <person name="Worley K."/>
            <person name="Muzny D."/>
            <person name="Gibbs R."/>
        </authorList>
    </citation>
    <scope>NUCLEOTIDE SEQUENCE</scope>
    <source>
        <strain evidence="2">HAZT.00-mixed</strain>
        <tissue evidence="2">Whole organism</tissue>
    </source>
</reference>
<gene>
    <name evidence="2" type="ORF">HAZT_HAZT011390</name>
</gene>
<feature type="compositionally biased region" description="Low complexity" evidence="1">
    <location>
        <begin position="112"/>
        <end position="121"/>
    </location>
</feature>
<evidence type="ECO:0000313" key="2">
    <source>
        <dbReference type="EMBL" id="KAA0203779.1"/>
    </source>
</evidence>
<feature type="compositionally biased region" description="Polar residues" evidence="1">
    <location>
        <begin position="82"/>
        <end position="111"/>
    </location>
</feature>
<reference evidence="2" key="3">
    <citation type="submission" date="2019-06" db="EMBL/GenBank/DDBJ databases">
        <authorList>
            <person name="Poynton C."/>
            <person name="Hasenbein S."/>
            <person name="Benoit J.B."/>
            <person name="Sepulveda M.S."/>
            <person name="Poelchau M.F."/>
            <person name="Murali S.C."/>
            <person name="Chen S."/>
            <person name="Glastad K.M."/>
            <person name="Werren J.H."/>
            <person name="Vineis J.H."/>
            <person name="Bowen J.L."/>
            <person name="Friedrich M."/>
            <person name="Jones J."/>
            <person name="Robertson H.M."/>
            <person name="Feyereisen R."/>
            <person name="Mechler-Hickson A."/>
            <person name="Mathers N."/>
            <person name="Lee C.E."/>
            <person name="Colbourne J.K."/>
            <person name="Biales A."/>
            <person name="Johnston J.S."/>
            <person name="Wellborn G.A."/>
            <person name="Rosendale A.J."/>
            <person name="Cridge A.G."/>
            <person name="Munoz-Torres M.C."/>
            <person name="Bain P.A."/>
            <person name="Manny A.R."/>
            <person name="Major K.M."/>
            <person name="Lambert F.N."/>
            <person name="Vulpe C.D."/>
            <person name="Tuck P."/>
            <person name="Blalock B.J."/>
            <person name="Lin Y.-Y."/>
            <person name="Smith M.E."/>
            <person name="Ochoa-Acuna H."/>
            <person name="Chen M.-J.M."/>
            <person name="Childers C.P."/>
            <person name="Qu J."/>
            <person name="Dugan S."/>
            <person name="Lee S.L."/>
            <person name="Chao H."/>
            <person name="Dinh H."/>
            <person name="Han Y."/>
            <person name="Doddapaneni H."/>
            <person name="Worley K.C."/>
            <person name="Muzny D.M."/>
            <person name="Gibbs R.A."/>
            <person name="Richards S."/>
        </authorList>
    </citation>
    <scope>NUCLEOTIDE SEQUENCE</scope>
    <source>
        <strain evidence="2">HAZT.00-mixed</strain>
        <tissue evidence="2">Whole organism</tissue>
    </source>
</reference>
<reference evidence="2" key="2">
    <citation type="journal article" date="2018" name="Environ. Sci. Technol.">
        <title>The Toxicogenome of Hyalella azteca: A Model for Sediment Ecotoxicology and Evolutionary Toxicology.</title>
        <authorList>
            <person name="Poynton H.C."/>
            <person name="Hasenbein S."/>
            <person name="Benoit J.B."/>
            <person name="Sepulveda M.S."/>
            <person name="Poelchau M.F."/>
            <person name="Hughes D.S.T."/>
            <person name="Murali S.C."/>
            <person name="Chen S."/>
            <person name="Glastad K.M."/>
            <person name="Goodisman M.A.D."/>
            <person name="Werren J.H."/>
            <person name="Vineis J.H."/>
            <person name="Bowen J.L."/>
            <person name="Friedrich M."/>
            <person name="Jones J."/>
            <person name="Robertson H.M."/>
            <person name="Feyereisen R."/>
            <person name="Mechler-Hickson A."/>
            <person name="Mathers N."/>
            <person name="Lee C.E."/>
            <person name="Colbourne J.K."/>
            <person name="Biales A."/>
            <person name="Johnston J.S."/>
            <person name="Wellborn G.A."/>
            <person name="Rosendale A.J."/>
            <person name="Cridge A.G."/>
            <person name="Munoz-Torres M.C."/>
            <person name="Bain P.A."/>
            <person name="Manny A.R."/>
            <person name="Major K.M."/>
            <person name="Lambert F.N."/>
            <person name="Vulpe C.D."/>
            <person name="Tuck P."/>
            <person name="Blalock B.J."/>
            <person name="Lin Y.Y."/>
            <person name="Smith M.E."/>
            <person name="Ochoa-Acuna H."/>
            <person name="Chen M.M."/>
            <person name="Childers C.P."/>
            <person name="Qu J."/>
            <person name="Dugan S."/>
            <person name="Lee S.L."/>
            <person name="Chao H."/>
            <person name="Dinh H."/>
            <person name="Han Y."/>
            <person name="Doddapaneni H."/>
            <person name="Worley K.C."/>
            <person name="Muzny D.M."/>
            <person name="Gibbs R.A."/>
            <person name="Richards S."/>
        </authorList>
    </citation>
    <scope>NUCLEOTIDE SEQUENCE</scope>
    <source>
        <strain evidence="2">HAZT.00-mixed</strain>
        <tissue evidence="2">Whole organism</tissue>
    </source>
</reference>
<name>A0A6A0HE31_HYAAZ</name>
<comment type="caution">
    <text evidence="2">The sequence shown here is derived from an EMBL/GenBank/DDBJ whole genome shotgun (WGS) entry which is preliminary data.</text>
</comment>
<dbReference type="EMBL" id="JQDR03000737">
    <property type="protein sequence ID" value="KAA0203779.1"/>
    <property type="molecule type" value="Genomic_DNA"/>
</dbReference>
<feature type="compositionally biased region" description="Polar residues" evidence="1">
    <location>
        <begin position="148"/>
        <end position="158"/>
    </location>
</feature>
<dbReference type="Proteomes" id="UP000711488">
    <property type="component" value="Unassembled WGS sequence"/>
</dbReference>
<protein>
    <submittedName>
        <fullName evidence="2">Uncharacterized protein</fullName>
    </submittedName>
</protein>